<dbReference type="VEuPathDB" id="FungiDB:HMPREF1544_03762"/>
<sequence length="497" mass="55339">MSQSSPIIEEHHRGKRPRSIIPITSSFLNDSGDATCAACESETGISTVNCITADLTPSDYFRLALTIADPTVQGLLEDDNQDYTAKYLIMNARRLAVDQELAFNVILMLHPLLANFYKEGVSKLIPVIKKTRLHKARELKFIQSCLGDVQNETFYIVREQFEDCIRESVDLGKIIMSDIRYARLLPLLCFLMEINSGETGDIIAISQDDSQSSLSLRIDAENYHVINDSDYDQFESSGSIVDITQDSYGFVIAPSVPDYSSYNSSSFNEVEQDLSITLDSQDRTFDPFAIRYNSQTPDRSTPYSTALNVPSPISKNSSTTSLSIMTQSTEIPHTSSPPALSSSPSLNHPISLAVSQQLHLTDYEELSTAELKAKLKTFGFKTSNNRAQMIQDLKKIQTSLDNQKNSQQTSSQTIPASQSTPELSGASQVSALDPNKRKEIITHLKSKVEIWQKIAMYNTVSIDECMVGIRCKRGEMKMVLDEFAAAKGTNKRYHSNN</sequence>
<proteinExistence type="predicted"/>
<dbReference type="Proteomes" id="UP000014254">
    <property type="component" value="Unassembled WGS sequence"/>
</dbReference>
<dbReference type="PROSITE" id="PS50800">
    <property type="entry name" value="SAP"/>
    <property type="match status" value="1"/>
</dbReference>
<evidence type="ECO:0000313" key="3">
    <source>
        <dbReference type="EMBL" id="EPB89393.1"/>
    </source>
</evidence>
<organism evidence="3 4">
    <name type="scientific">Mucor circinelloides f. circinelloides (strain 1006PhL)</name>
    <name type="common">Mucormycosis agent</name>
    <name type="synonym">Calyptromyces circinelloides</name>
    <dbReference type="NCBI Taxonomy" id="1220926"/>
    <lineage>
        <taxon>Eukaryota</taxon>
        <taxon>Fungi</taxon>
        <taxon>Fungi incertae sedis</taxon>
        <taxon>Mucoromycota</taxon>
        <taxon>Mucoromycotina</taxon>
        <taxon>Mucoromycetes</taxon>
        <taxon>Mucorales</taxon>
        <taxon>Mucorineae</taxon>
        <taxon>Mucoraceae</taxon>
        <taxon>Mucor</taxon>
    </lineage>
</organism>
<dbReference type="OMA" id="MVGIRCK"/>
<dbReference type="AlphaFoldDB" id="S2K2G6"/>
<name>S2K2G6_MUCC1</name>
<dbReference type="EMBL" id="KE123935">
    <property type="protein sequence ID" value="EPB89393.1"/>
    <property type="molecule type" value="Genomic_DNA"/>
</dbReference>
<feature type="region of interest" description="Disordered" evidence="1">
    <location>
        <begin position="292"/>
        <end position="344"/>
    </location>
</feature>
<feature type="region of interest" description="Disordered" evidence="1">
    <location>
        <begin position="399"/>
        <end position="431"/>
    </location>
</feature>
<accession>S2K2G6</accession>
<evidence type="ECO:0000259" key="2">
    <source>
        <dbReference type="PROSITE" id="PS50800"/>
    </source>
</evidence>
<dbReference type="InterPro" id="IPR003034">
    <property type="entry name" value="SAP_dom"/>
</dbReference>
<gene>
    <name evidence="3" type="ORF">HMPREF1544_03762</name>
</gene>
<keyword evidence="4" id="KW-1185">Reference proteome</keyword>
<evidence type="ECO:0000313" key="4">
    <source>
        <dbReference type="Proteomes" id="UP000014254"/>
    </source>
</evidence>
<evidence type="ECO:0000256" key="1">
    <source>
        <dbReference type="SAM" id="MobiDB-lite"/>
    </source>
</evidence>
<dbReference type="OrthoDB" id="5576441at2759"/>
<feature type="compositionally biased region" description="Polar residues" evidence="1">
    <location>
        <begin position="414"/>
        <end position="430"/>
    </location>
</feature>
<dbReference type="InParanoid" id="S2K2G6"/>
<feature type="compositionally biased region" description="Polar residues" evidence="1">
    <location>
        <begin position="292"/>
        <end position="334"/>
    </location>
</feature>
<reference evidence="4" key="1">
    <citation type="submission" date="2013-05" db="EMBL/GenBank/DDBJ databases">
        <title>The Genome sequence of Mucor circinelloides f. circinelloides 1006PhL.</title>
        <authorList>
            <consortium name="The Broad Institute Genomics Platform"/>
            <person name="Cuomo C."/>
            <person name="Earl A."/>
            <person name="Findley K."/>
            <person name="Lee S.C."/>
            <person name="Walker B."/>
            <person name="Young S."/>
            <person name="Zeng Q."/>
            <person name="Gargeya S."/>
            <person name="Fitzgerald M."/>
            <person name="Haas B."/>
            <person name="Abouelleil A."/>
            <person name="Allen A.W."/>
            <person name="Alvarado L."/>
            <person name="Arachchi H.M."/>
            <person name="Berlin A.M."/>
            <person name="Chapman S.B."/>
            <person name="Gainer-Dewar J."/>
            <person name="Goldberg J."/>
            <person name="Griggs A."/>
            <person name="Gujja S."/>
            <person name="Hansen M."/>
            <person name="Howarth C."/>
            <person name="Imamovic A."/>
            <person name="Ireland A."/>
            <person name="Larimer J."/>
            <person name="McCowan C."/>
            <person name="Murphy C."/>
            <person name="Pearson M."/>
            <person name="Poon T.W."/>
            <person name="Priest M."/>
            <person name="Roberts A."/>
            <person name="Saif S."/>
            <person name="Shea T."/>
            <person name="Sisk P."/>
            <person name="Sykes S."/>
            <person name="Wortman J."/>
            <person name="Nusbaum C."/>
            <person name="Birren B."/>
        </authorList>
    </citation>
    <scope>NUCLEOTIDE SEQUENCE [LARGE SCALE GENOMIC DNA]</scope>
    <source>
        <strain evidence="4">1006PhL</strain>
    </source>
</reference>
<protein>
    <recommendedName>
        <fullName evidence="2">SAP domain-containing protein</fullName>
    </recommendedName>
</protein>
<feature type="domain" description="SAP" evidence="2">
    <location>
        <begin position="363"/>
        <end position="397"/>
    </location>
</feature>